<accession>A0A9Q0BND0</accession>
<organism evidence="2 3">
    <name type="scientific">Drosophila gunungcola</name>
    <name type="common">fruit fly</name>
    <dbReference type="NCBI Taxonomy" id="103775"/>
    <lineage>
        <taxon>Eukaryota</taxon>
        <taxon>Metazoa</taxon>
        <taxon>Ecdysozoa</taxon>
        <taxon>Arthropoda</taxon>
        <taxon>Hexapoda</taxon>
        <taxon>Insecta</taxon>
        <taxon>Pterygota</taxon>
        <taxon>Neoptera</taxon>
        <taxon>Endopterygota</taxon>
        <taxon>Diptera</taxon>
        <taxon>Brachycera</taxon>
        <taxon>Muscomorpha</taxon>
        <taxon>Ephydroidea</taxon>
        <taxon>Drosophilidae</taxon>
        <taxon>Drosophila</taxon>
        <taxon>Sophophora</taxon>
    </lineage>
</organism>
<feature type="non-terminal residue" evidence="2">
    <location>
        <position position="1"/>
    </location>
</feature>
<evidence type="ECO:0000313" key="3">
    <source>
        <dbReference type="Proteomes" id="UP001059596"/>
    </source>
</evidence>
<keyword evidence="1" id="KW-0812">Transmembrane</keyword>
<feature type="transmembrane region" description="Helical" evidence="1">
    <location>
        <begin position="7"/>
        <end position="28"/>
    </location>
</feature>
<dbReference type="AlphaFoldDB" id="A0A9Q0BND0"/>
<dbReference type="EMBL" id="JAMKOV010000008">
    <property type="protein sequence ID" value="KAI8038211.1"/>
    <property type="molecule type" value="Genomic_DNA"/>
</dbReference>
<dbReference type="Proteomes" id="UP001059596">
    <property type="component" value="Unassembled WGS sequence"/>
</dbReference>
<comment type="caution">
    <text evidence="2">The sequence shown here is derived from an EMBL/GenBank/DDBJ whole genome shotgun (WGS) entry which is preliminary data.</text>
</comment>
<keyword evidence="1" id="KW-0472">Membrane</keyword>
<feature type="transmembrane region" description="Helical" evidence="1">
    <location>
        <begin position="48"/>
        <end position="70"/>
    </location>
</feature>
<sequence length="83" mass="9266">MAHFWILLGFILIACCITFACLCSYELLTLTNSLLVSVLGNFGVSPPALHGVFSLWLLYLFLSCFISYPAPDKVEGCFVRTRK</sequence>
<proteinExistence type="predicted"/>
<gene>
    <name evidence="2" type="ORF">M5D96_008900</name>
</gene>
<protein>
    <submittedName>
        <fullName evidence="2">Uncharacterized protein</fullName>
    </submittedName>
</protein>
<keyword evidence="1" id="KW-1133">Transmembrane helix</keyword>
<name>A0A9Q0BND0_9MUSC</name>
<keyword evidence="3" id="KW-1185">Reference proteome</keyword>
<evidence type="ECO:0000313" key="2">
    <source>
        <dbReference type="EMBL" id="KAI8038211.1"/>
    </source>
</evidence>
<evidence type="ECO:0000256" key="1">
    <source>
        <dbReference type="SAM" id="Phobius"/>
    </source>
</evidence>
<reference evidence="2" key="1">
    <citation type="journal article" date="2023" name="Genome Biol. Evol.">
        <title>Long-read-based Genome Assembly of Drosophila gunungcola Reveals Fewer Chemosensory Genes in Flower-breeding Species.</title>
        <authorList>
            <person name="Negi A."/>
            <person name="Liao B.Y."/>
            <person name="Yeh S.D."/>
        </authorList>
    </citation>
    <scope>NUCLEOTIDE SEQUENCE</scope>
    <source>
        <strain evidence="2">Sukarami</strain>
    </source>
</reference>